<comment type="subcellular location">
    <subcellularLocation>
        <location evidence="2">Cytoplasm</location>
    </subcellularLocation>
    <subcellularLocation>
        <location evidence="1">Nucleus</location>
    </subcellularLocation>
</comment>
<protein>
    <recommendedName>
        <fullName evidence="11">Ribonucleoprotein PTB-binding 1</fullName>
    </recommendedName>
    <alternativeName>
        <fullName evidence="12">Protein raver-1</fullName>
    </alternativeName>
</protein>
<feature type="domain" description="RRM" evidence="15">
    <location>
        <begin position="103"/>
        <end position="181"/>
    </location>
</feature>
<feature type="domain" description="RRM" evidence="15">
    <location>
        <begin position="192"/>
        <end position="270"/>
    </location>
</feature>
<dbReference type="FunFam" id="3.30.70.330:FF:000125">
    <property type="entry name" value="Putative ribonucleoprotein PTB-binding 1"/>
    <property type="match status" value="1"/>
</dbReference>
<comment type="subunit">
    <text evidence="10">Interacts with PTBP1, RAVER2, VCL and ACTN1. Part of a complex containing RAVER1, VCL and ACTN1.</text>
</comment>
<dbReference type="CDD" id="cd12663">
    <property type="entry name" value="RRM1_RAVER1"/>
    <property type="match status" value="1"/>
</dbReference>
<name>A0A7K4YLT6_BUCAB</name>
<evidence type="ECO:0000256" key="6">
    <source>
        <dbReference type="ARBA" id="ARBA00022884"/>
    </source>
</evidence>
<keyword evidence="17" id="KW-1185">Reference proteome</keyword>
<reference evidence="16 17" key="1">
    <citation type="submission" date="2019-09" db="EMBL/GenBank/DDBJ databases">
        <title>Bird 10,000 Genomes (B10K) Project - Family phase.</title>
        <authorList>
            <person name="Zhang G."/>
        </authorList>
    </citation>
    <scope>NUCLEOTIDE SEQUENCE [LARGE SCALE GENOMIC DNA]</scope>
    <source>
        <strain evidence="16">B10K-DU-012-80</strain>
    </source>
</reference>
<dbReference type="FunFam" id="3.30.70.330:FF:000100">
    <property type="entry name" value="Putative ribonucleoprotein PTB-binding 1"/>
    <property type="match status" value="1"/>
</dbReference>
<evidence type="ECO:0000256" key="5">
    <source>
        <dbReference type="ARBA" id="ARBA00022737"/>
    </source>
</evidence>
<evidence type="ECO:0000256" key="8">
    <source>
        <dbReference type="ARBA" id="ARBA00023242"/>
    </source>
</evidence>
<evidence type="ECO:0000256" key="12">
    <source>
        <dbReference type="ARBA" id="ARBA00076009"/>
    </source>
</evidence>
<evidence type="ECO:0000256" key="9">
    <source>
        <dbReference type="ARBA" id="ARBA00058259"/>
    </source>
</evidence>
<evidence type="ECO:0000256" key="7">
    <source>
        <dbReference type="ARBA" id="ARBA00022990"/>
    </source>
</evidence>
<dbReference type="PROSITE" id="PS50102">
    <property type="entry name" value="RRM"/>
    <property type="match status" value="3"/>
</dbReference>
<evidence type="ECO:0000259" key="15">
    <source>
        <dbReference type="PROSITE" id="PS50102"/>
    </source>
</evidence>
<dbReference type="AlphaFoldDB" id="A0A7K4YLT6"/>
<keyword evidence="4" id="KW-0597">Phosphoprotein</keyword>
<dbReference type="Gene3D" id="3.30.70.330">
    <property type="match status" value="3"/>
</dbReference>
<dbReference type="SMART" id="SM00360">
    <property type="entry name" value="RRM"/>
    <property type="match status" value="3"/>
</dbReference>
<dbReference type="PANTHER" id="PTHR48025:SF1">
    <property type="entry name" value="RRM DOMAIN-CONTAINING PROTEIN"/>
    <property type="match status" value="1"/>
</dbReference>
<dbReference type="InterPro" id="IPR000504">
    <property type="entry name" value="RRM_dom"/>
</dbReference>
<dbReference type="EMBL" id="VYZL01002502">
    <property type="protein sequence ID" value="NWR59946.1"/>
    <property type="molecule type" value="Genomic_DNA"/>
</dbReference>
<evidence type="ECO:0000313" key="16">
    <source>
        <dbReference type="EMBL" id="NWR59946.1"/>
    </source>
</evidence>
<evidence type="ECO:0000256" key="14">
    <source>
        <dbReference type="SAM" id="MobiDB-lite"/>
    </source>
</evidence>
<feature type="compositionally biased region" description="Low complexity" evidence="14">
    <location>
        <begin position="363"/>
        <end position="406"/>
    </location>
</feature>
<organism evidence="16 17">
    <name type="scientific">Bucorvus abyssinicus</name>
    <name type="common">Northern ground-hornbill</name>
    <name type="synonym">Abyssinian ground-hornbill</name>
    <dbReference type="NCBI Taxonomy" id="153643"/>
    <lineage>
        <taxon>Eukaryota</taxon>
        <taxon>Metazoa</taxon>
        <taxon>Chordata</taxon>
        <taxon>Craniata</taxon>
        <taxon>Vertebrata</taxon>
        <taxon>Euteleostomi</taxon>
        <taxon>Archelosauria</taxon>
        <taxon>Archosauria</taxon>
        <taxon>Dinosauria</taxon>
        <taxon>Saurischia</taxon>
        <taxon>Theropoda</taxon>
        <taxon>Coelurosauria</taxon>
        <taxon>Aves</taxon>
        <taxon>Neognathae</taxon>
        <taxon>Neoaves</taxon>
        <taxon>Telluraves</taxon>
        <taxon>Coraciimorphae</taxon>
        <taxon>Bucerotiformes</taxon>
        <taxon>Bucorvidae</taxon>
        <taxon>Bucorvus</taxon>
    </lineage>
</organism>
<evidence type="ECO:0000256" key="2">
    <source>
        <dbReference type="ARBA" id="ARBA00004496"/>
    </source>
</evidence>
<dbReference type="GO" id="GO:0003729">
    <property type="term" value="F:mRNA binding"/>
    <property type="evidence" value="ECO:0007669"/>
    <property type="project" value="TreeGrafter"/>
</dbReference>
<dbReference type="SMART" id="SM00361">
    <property type="entry name" value="RRM_1"/>
    <property type="match status" value="1"/>
</dbReference>
<keyword evidence="7" id="KW-0007">Acetylation</keyword>
<dbReference type="InterPro" id="IPR034633">
    <property type="entry name" value="RAVER1_RRM1"/>
</dbReference>
<dbReference type="CDD" id="cd12665">
    <property type="entry name" value="RRM2_RAVER1"/>
    <property type="match status" value="1"/>
</dbReference>
<keyword evidence="8" id="KW-0539">Nucleus</keyword>
<dbReference type="SUPFAM" id="SSF54928">
    <property type="entry name" value="RNA-binding domain, RBD"/>
    <property type="match status" value="2"/>
</dbReference>
<dbReference type="Pfam" id="PF00076">
    <property type="entry name" value="RRM_1"/>
    <property type="match status" value="2"/>
</dbReference>
<keyword evidence="3" id="KW-0963">Cytoplasm</keyword>
<dbReference type="FunFam" id="3.30.70.330:FF:000116">
    <property type="entry name" value="Putative ribonucleoprotein PTB-binding 1"/>
    <property type="match status" value="1"/>
</dbReference>
<dbReference type="CDD" id="cd12667">
    <property type="entry name" value="RRM3_RAVER1"/>
    <property type="match status" value="1"/>
</dbReference>
<comment type="caution">
    <text evidence="16">The sequence shown here is derived from an EMBL/GenBank/DDBJ whole genome shotgun (WGS) entry which is preliminary data.</text>
</comment>
<feature type="non-terminal residue" evidence="16">
    <location>
        <position position="1"/>
    </location>
</feature>
<keyword evidence="6 13" id="KW-0694">RNA-binding</keyword>
<feature type="domain" description="RRM" evidence="15">
    <location>
        <begin position="30"/>
        <end position="101"/>
    </location>
</feature>
<sequence>RAPEEELPVLEPAEVRSRLERSARQFRNRRKVLIRGLPPDVSNQEVHELLSDYELKYCFVDKYKGTAFVTLLNGEQAESAIRRFHRSKLRDKELWVQLQPTDALLCIANLPRLFTQHQFEELVRPFGNLERCFLVYSEKTGHSKGYGFVEYMKKDSAARAKSDLLGRQLGTRTLYVHWTDVAQLTPELLHSRCLCVDKLPHNYGDLEELRRVFSAAAAPTFCQLAYGQDGQLKGFAVLEYESAELAELVQRGTDGLALAGNHVRVSFCAPGPPGRSMLAALIAAQATALNRGKGLLPEPSLLQILGSLGNPASLQLLLNPLLHGALGGKQGLLGAAPSVPLLTNPALSTALLQLALQNQTQQKPGILGDSPLSSLPPGTLALAPAPANPPGQLLSELPSGGPLPGEMAQGHVKSPILPFLGAVGVERENAVLGPPPAATATPPALQGLTSSLLGSVLSGLQKPKQSENGPPGTGV</sequence>
<dbReference type="InterPro" id="IPR035979">
    <property type="entry name" value="RBD_domain_sf"/>
</dbReference>
<dbReference type="GO" id="GO:0005634">
    <property type="term" value="C:nucleus"/>
    <property type="evidence" value="ECO:0007669"/>
    <property type="project" value="UniProtKB-SubCell"/>
</dbReference>
<evidence type="ECO:0000256" key="13">
    <source>
        <dbReference type="PROSITE-ProRule" id="PRU00176"/>
    </source>
</evidence>
<comment type="function">
    <text evidence="9">Cooperates with PTBP1 to modulate regulated alternative splicing events. Promotes exon skipping. Cooperates with PTBP1 to modulate switching between mutually exclusive exons during maturation of the TPM1 pre-mRNA.</text>
</comment>
<keyword evidence="5" id="KW-0677">Repeat</keyword>
<dbReference type="InterPro" id="IPR012677">
    <property type="entry name" value="Nucleotide-bd_a/b_plait_sf"/>
</dbReference>
<dbReference type="GO" id="GO:0005737">
    <property type="term" value="C:cytoplasm"/>
    <property type="evidence" value="ECO:0007669"/>
    <property type="project" value="UniProtKB-SubCell"/>
</dbReference>
<gene>
    <name evidence="16" type="primary">Raver1</name>
    <name evidence="16" type="ORF">BUCABY_R15183</name>
</gene>
<dbReference type="OrthoDB" id="639027at2759"/>
<dbReference type="InterPro" id="IPR003954">
    <property type="entry name" value="RRM_euk-type"/>
</dbReference>
<feature type="non-terminal residue" evidence="16">
    <location>
        <position position="475"/>
    </location>
</feature>
<evidence type="ECO:0000256" key="10">
    <source>
        <dbReference type="ARBA" id="ARBA00066243"/>
    </source>
</evidence>
<evidence type="ECO:0000256" key="4">
    <source>
        <dbReference type="ARBA" id="ARBA00022553"/>
    </source>
</evidence>
<proteinExistence type="predicted"/>
<dbReference type="InterPro" id="IPR050502">
    <property type="entry name" value="Euk_RNA-bind_prot"/>
</dbReference>
<dbReference type="InterPro" id="IPR034635">
    <property type="entry name" value="RAVER1_RRM3"/>
</dbReference>
<accession>A0A7K4YLT6</accession>
<dbReference type="Proteomes" id="UP000551127">
    <property type="component" value="Unassembled WGS sequence"/>
</dbReference>
<dbReference type="PANTHER" id="PTHR48025">
    <property type="entry name" value="OS02G0815200 PROTEIN"/>
    <property type="match status" value="1"/>
</dbReference>
<evidence type="ECO:0000313" key="17">
    <source>
        <dbReference type="Proteomes" id="UP000551127"/>
    </source>
</evidence>
<feature type="region of interest" description="Disordered" evidence="14">
    <location>
        <begin position="456"/>
        <end position="475"/>
    </location>
</feature>
<evidence type="ECO:0000256" key="1">
    <source>
        <dbReference type="ARBA" id="ARBA00004123"/>
    </source>
</evidence>
<evidence type="ECO:0000256" key="11">
    <source>
        <dbReference type="ARBA" id="ARBA00072395"/>
    </source>
</evidence>
<evidence type="ECO:0000256" key="3">
    <source>
        <dbReference type="ARBA" id="ARBA00022490"/>
    </source>
</evidence>
<feature type="region of interest" description="Disordered" evidence="14">
    <location>
        <begin position="363"/>
        <end position="409"/>
    </location>
</feature>